<proteinExistence type="predicted"/>
<dbReference type="EMBL" id="BGPR01010500">
    <property type="protein sequence ID" value="GBN46503.1"/>
    <property type="molecule type" value="Genomic_DNA"/>
</dbReference>
<gene>
    <name evidence="1" type="ORF">AVEN_11419_1</name>
</gene>
<sequence>MEASFALSTNSDVSLDRRTYELCLPASSFKKCPFTAIVFKVLEYVRTFPMHPQPHPVILPPVSTFKRQSMPGNVIKMPFPYVVSTVDRVGGRTS</sequence>
<evidence type="ECO:0000313" key="1">
    <source>
        <dbReference type="EMBL" id="GBN46503.1"/>
    </source>
</evidence>
<dbReference type="AlphaFoldDB" id="A0A4Y2P628"/>
<comment type="caution">
    <text evidence="1">The sequence shown here is derived from an EMBL/GenBank/DDBJ whole genome shotgun (WGS) entry which is preliminary data.</text>
</comment>
<dbReference type="Proteomes" id="UP000499080">
    <property type="component" value="Unassembled WGS sequence"/>
</dbReference>
<reference evidence="1 2" key="1">
    <citation type="journal article" date="2019" name="Sci. Rep.">
        <title>Orb-weaving spider Araneus ventricosus genome elucidates the spidroin gene catalogue.</title>
        <authorList>
            <person name="Kono N."/>
            <person name="Nakamura H."/>
            <person name="Ohtoshi R."/>
            <person name="Moran D.A.P."/>
            <person name="Shinohara A."/>
            <person name="Yoshida Y."/>
            <person name="Fujiwara M."/>
            <person name="Mori M."/>
            <person name="Tomita M."/>
            <person name="Arakawa K."/>
        </authorList>
    </citation>
    <scope>NUCLEOTIDE SEQUENCE [LARGE SCALE GENOMIC DNA]</scope>
</reference>
<evidence type="ECO:0000313" key="2">
    <source>
        <dbReference type="Proteomes" id="UP000499080"/>
    </source>
</evidence>
<keyword evidence="2" id="KW-1185">Reference proteome</keyword>
<protein>
    <submittedName>
        <fullName evidence="1">Uncharacterized protein</fullName>
    </submittedName>
</protein>
<accession>A0A4Y2P628</accession>
<organism evidence="1 2">
    <name type="scientific">Araneus ventricosus</name>
    <name type="common">Orbweaver spider</name>
    <name type="synonym">Epeira ventricosa</name>
    <dbReference type="NCBI Taxonomy" id="182803"/>
    <lineage>
        <taxon>Eukaryota</taxon>
        <taxon>Metazoa</taxon>
        <taxon>Ecdysozoa</taxon>
        <taxon>Arthropoda</taxon>
        <taxon>Chelicerata</taxon>
        <taxon>Arachnida</taxon>
        <taxon>Araneae</taxon>
        <taxon>Araneomorphae</taxon>
        <taxon>Entelegynae</taxon>
        <taxon>Araneoidea</taxon>
        <taxon>Araneidae</taxon>
        <taxon>Araneus</taxon>
    </lineage>
</organism>
<name>A0A4Y2P628_ARAVE</name>